<feature type="domain" description="Large ribosomal subunit protein uL5 C-terminal" evidence="11">
    <location>
        <begin position="81"/>
        <end position="173"/>
    </location>
</feature>
<keyword evidence="13" id="KW-1185">Reference proteome</keyword>
<dbReference type="InterPro" id="IPR002132">
    <property type="entry name" value="Ribosomal_uL5"/>
</dbReference>
<proteinExistence type="inferred from homology"/>
<dbReference type="GO" id="GO:1990904">
    <property type="term" value="C:ribonucleoprotein complex"/>
    <property type="evidence" value="ECO:0007669"/>
    <property type="project" value="UniProtKB-KW"/>
</dbReference>
<protein>
    <recommendedName>
        <fullName evidence="7 8">Large ribosomal subunit protein uL5</fullName>
    </recommendedName>
</protein>
<dbReference type="PIRSF" id="PIRSF002161">
    <property type="entry name" value="Ribosomal_L5"/>
    <property type="match status" value="1"/>
</dbReference>
<evidence type="ECO:0000256" key="4">
    <source>
        <dbReference type="ARBA" id="ARBA00022884"/>
    </source>
</evidence>
<evidence type="ECO:0000259" key="11">
    <source>
        <dbReference type="Pfam" id="PF00673"/>
    </source>
</evidence>
<dbReference type="HAMAP" id="MF_01333_B">
    <property type="entry name" value="Ribosomal_uL5_B"/>
    <property type="match status" value="1"/>
</dbReference>
<evidence type="ECO:0000256" key="2">
    <source>
        <dbReference type="ARBA" id="ARBA00022555"/>
    </source>
</evidence>
<evidence type="ECO:0000259" key="10">
    <source>
        <dbReference type="Pfam" id="PF00281"/>
    </source>
</evidence>
<dbReference type="PANTHER" id="PTHR11994">
    <property type="entry name" value="60S RIBOSOMAL PROTEIN L11-RELATED"/>
    <property type="match status" value="1"/>
</dbReference>
<organism evidence="12 13">
    <name type="scientific">Holospora elegans E1</name>
    <dbReference type="NCBI Taxonomy" id="1427503"/>
    <lineage>
        <taxon>Bacteria</taxon>
        <taxon>Pseudomonadati</taxon>
        <taxon>Pseudomonadota</taxon>
        <taxon>Alphaproteobacteria</taxon>
        <taxon>Holosporales</taxon>
        <taxon>Holosporaceae</taxon>
        <taxon>Holospora</taxon>
    </lineage>
</organism>
<evidence type="ECO:0000313" key="12">
    <source>
        <dbReference type="EMBL" id="GAJ46029.1"/>
    </source>
</evidence>
<evidence type="ECO:0000313" key="13">
    <source>
        <dbReference type="Proteomes" id="UP000024842"/>
    </source>
</evidence>
<feature type="domain" description="Large ribosomal subunit protein uL5 N-terminal" evidence="10">
    <location>
        <begin position="21"/>
        <end position="77"/>
    </location>
</feature>
<evidence type="ECO:0000256" key="1">
    <source>
        <dbReference type="ARBA" id="ARBA00008553"/>
    </source>
</evidence>
<keyword evidence="6 8" id="KW-0687">Ribonucleoprotein</keyword>
<dbReference type="InterPro" id="IPR022803">
    <property type="entry name" value="Ribosomal_uL5_dom_sf"/>
</dbReference>
<dbReference type="FunFam" id="3.30.1440.10:FF:000001">
    <property type="entry name" value="50S ribosomal protein L5"/>
    <property type="match status" value="1"/>
</dbReference>
<evidence type="ECO:0000256" key="5">
    <source>
        <dbReference type="ARBA" id="ARBA00022980"/>
    </source>
</evidence>
<gene>
    <name evidence="8" type="primary">rplE</name>
    <name evidence="12" type="ORF">HE1_00349</name>
</gene>
<dbReference type="Proteomes" id="UP000024842">
    <property type="component" value="Unassembled WGS sequence"/>
</dbReference>
<dbReference type="GO" id="GO:0006412">
    <property type="term" value="P:translation"/>
    <property type="evidence" value="ECO:0007669"/>
    <property type="project" value="UniProtKB-UniRule"/>
</dbReference>
<dbReference type="InterPro" id="IPR020930">
    <property type="entry name" value="Ribosomal_uL5_bac-type"/>
</dbReference>
<evidence type="ECO:0000256" key="3">
    <source>
        <dbReference type="ARBA" id="ARBA00022730"/>
    </source>
</evidence>
<dbReference type="NCBIfam" id="NF000585">
    <property type="entry name" value="PRK00010.1"/>
    <property type="match status" value="1"/>
</dbReference>
<comment type="similarity">
    <text evidence="1 8 9">Belongs to the universal ribosomal protein uL5 family.</text>
</comment>
<evidence type="ECO:0000256" key="9">
    <source>
        <dbReference type="RuleBase" id="RU003930"/>
    </source>
</evidence>
<dbReference type="SUPFAM" id="SSF55282">
    <property type="entry name" value="RL5-like"/>
    <property type="match status" value="1"/>
</dbReference>
<dbReference type="GO" id="GO:0005840">
    <property type="term" value="C:ribosome"/>
    <property type="evidence" value="ECO:0007669"/>
    <property type="project" value="UniProtKB-KW"/>
</dbReference>
<keyword evidence="5 8" id="KW-0689">Ribosomal protein</keyword>
<comment type="subunit">
    <text evidence="8">Part of the 50S ribosomal subunit; part of the 5S rRNA/L5/L18/L25 subcomplex. Contacts the 5S rRNA and the P site tRNA. Forms a bridge to the 30S subunit in the 70S ribosome.</text>
</comment>
<dbReference type="OrthoDB" id="9806626at2"/>
<dbReference type="Gene3D" id="3.30.1440.10">
    <property type="match status" value="1"/>
</dbReference>
<dbReference type="PROSITE" id="PS00358">
    <property type="entry name" value="RIBOSOMAL_L5"/>
    <property type="match status" value="1"/>
</dbReference>
<dbReference type="InterPro" id="IPR031309">
    <property type="entry name" value="Ribosomal_uL5_C"/>
</dbReference>
<dbReference type="AlphaFoldDB" id="A0A023DXX9"/>
<dbReference type="RefSeq" id="WP_035544074.1">
    <property type="nucleotide sequence ID" value="NZ_BAUP01000056.1"/>
</dbReference>
<dbReference type="GO" id="GO:0019843">
    <property type="term" value="F:rRNA binding"/>
    <property type="evidence" value="ECO:0007669"/>
    <property type="project" value="UniProtKB-UniRule"/>
</dbReference>
<evidence type="ECO:0000256" key="8">
    <source>
        <dbReference type="HAMAP-Rule" id="MF_01333"/>
    </source>
</evidence>
<comment type="caution">
    <text evidence="12">The sequence shown here is derived from an EMBL/GenBank/DDBJ whole genome shotgun (WGS) entry which is preliminary data.</text>
</comment>
<name>A0A023DXX9_9PROT</name>
<evidence type="ECO:0000256" key="6">
    <source>
        <dbReference type="ARBA" id="ARBA00023274"/>
    </source>
</evidence>
<evidence type="ECO:0000256" key="7">
    <source>
        <dbReference type="ARBA" id="ARBA00035245"/>
    </source>
</evidence>
<sequence>MRLLYEESVKPSLIEKFSYTNVHQVPCLEKIVLNASFGRKMGDQSFFDSAEFALSRISGQKPVITKARKSNAGFKIREGMPLGLKVTLRGARMYDFLRRLVYIAMPRMRDFRGMKPRFDGNGNYSLGIKEQQIFPEINYDQVKETLGLQIVLVTSASTDEEGLALLKNFGMPFRE</sequence>
<dbReference type="EMBL" id="BAUP01000056">
    <property type="protein sequence ID" value="GAJ46029.1"/>
    <property type="molecule type" value="Genomic_DNA"/>
</dbReference>
<dbReference type="InterPro" id="IPR020929">
    <property type="entry name" value="Ribosomal_uL5_CS"/>
</dbReference>
<keyword evidence="3 8" id="KW-0699">rRNA-binding</keyword>
<dbReference type="Pfam" id="PF00281">
    <property type="entry name" value="Ribosomal_L5"/>
    <property type="match status" value="1"/>
</dbReference>
<accession>A0A023DXX9</accession>
<keyword evidence="4 8" id="KW-0694">RNA-binding</keyword>
<comment type="function">
    <text evidence="8">This is 1 of the proteins that bind and probably mediate the attachment of the 5S RNA into the large ribosomal subunit, where it forms part of the central protuberance. In the 70S ribosome it contacts protein S13 of the 30S subunit (bridge B1b), connecting the 2 subunits; this bridge is implicated in subunit movement. Contacts the P site tRNA; the 5S rRNA and some of its associated proteins might help stabilize positioning of ribosome-bound tRNAs.</text>
</comment>
<reference evidence="12 13" key="1">
    <citation type="journal article" date="2014" name="FEMS Microbiol. Lett.">
        <title>Draft genome sequences of three Holospora species (Holospora obtusa, Holospora undulata, and Holospora elegans), endonuclear symbiotic bacteria of the ciliate Paramecium caudatum.</title>
        <authorList>
            <person name="Dohra H."/>
            <person name="Tanaka K."/>
            <person name="Suzuki T."/>
            <person name="Fujishima M."/>
            <person name="Suzuki H."/>
        </authorList>
    </citation>
    <scope>NUCLEOTIDE SEQUENCE [LARGE SCALE GENOMIC DNA]</scope>
    <source>
        <strain evidence="12 13">E1</strain>
    </source>
</reference>
<dbReference type="InterPro" id="IPR031310">
    <property type="entry name" value="Ribosomal_uL5_N"/>
</dbReference>
<dbReference type="Pfam" id="PF00673">
    <property type="entry name" value="Ribosomal_L5_C"/>
    <property type="match status" value="1"/>
</dbReference>
<dbReference type="STRING" id="1427503.HE1_00349"/>
<keyword evidence="2 8" id="KW-0820">tRNA-binding</keyword>
<dbReference type="GO" id="GO:0003735">
    <property type="term" value="F:structural constituent of ribosome"/>
    <property type="evidence" value="ECO:0007669"/>
    <property type="project" value="InterPro"/>
</dbReference>
<dbReference type="GO" id="GO:0000049">
    <property type="term" value="F:tRNA binding"/>
    <property type="evidence" value="ECO:0007669"/>
    <property type="project" value="UniProtKB-UniRule"/>
</dbReference>